<keyword evidence="11" id="KW-1185">Reference proteome</keyword>
<dbReference type="PIRSF" id="PIRSF001480">
    <property type="entry name" value="Mannose-6-phosphate_isomerase"/>
    <property type="match status" value="1"/>
</dbReference>
<dbReference type="InterPro" id="IPR014710">
    <property type="entry name" value="RmlC-like_jellyroll"/>
</dbReference>
<protein>
    <recommendedName>
        <fullName evidence="4">mannose-6-phosphate isomerase</fullName>
        <ecNumber evidence="4">5.3.1.8</ecNumber>
    </recommendedName>
</protein>
<comment type="caution">
    <text evidence="10">The sequence shown here is derived from an EMBL/GenBank/DDBJ whole genome shotgun (WGS) entry which is preliminary data.</text>
</comment>
<dbReference type="PANTHER" id="PTHR10309:SF0">
    <property type="entry name" value="MANNOSE-6-PHOSPHATE ISOMERASE"/>
    <property type="match status" value="1"/>
</dbReference>
<dbReference type="GO" id="GO:0004476">
    <property type="term" value="F:mannose-6-phosphate isomerase activity"/>
    <property type="evidence" value="ECO:0007669"/>
    <property type="project" value="UniProtKB-EC"/>
</dbReference>
<keyword evidence="6" id="KW-0862">Zinc</keyword>
<dbReference type="Proteomes" id="UP001597260">
    <property type="component" value="Unassembled WGS sequence"/>
</dbReference>
<evidence type="ECO:0000259" key="9">
    <source>
        <dbReference type="Pfam" id="PF20511"/>
    </source>
</evidence>
<dbReference type="Gene3D" id="2.60.120.10">
    <property type="entry name" value="Jelly Rolls"/>
    <property type="match status" value="2"/>
</dbReference>
<dbReference type="Pfam" id="PF20511">
    <property type="entry name" value="PMI_typeI_cat"/>
    <property type="match status" value="1"/>
</dbReference>
<comment type="cofactor">
    <cofactor evidence="2">
        <name>Zn(2+)</name>
        <dbReference type="ChEBI" id="CHEBI:29105"/>
    </cofactor>
</comment>
<evidence type="ECO:0000256" key="2">
    <source>
        <dbReference type="ARBA" id="ARBA00001947"/>
    </source>
</evidence>
<evidence type="ECO:0000256" key="6">
    <source>
        <dbReference type="ARBA" id="ARBA00022833"/>
    </source>
</evidence>
<feature type="region of interest" description="Disordered" evidence="8">
    <location>
        <begin position="107"/>
        <end position="136"/>
    </location>
</feature>
<dbReference type="EMBL" id="JBHTMP010000013">
    <property type="protein sequence ID" value="MFD1321613.1"/>
    <property type="molecule type" value="Genomic_DNA"/>
</dbReference>
<dbReference type="Gene3D" id="1.10.441.10">
    <property type="entry name" value="Phosphomannose Isomerase, domain 2"/>
    <property type="match status" value="1"/>
</dbReference>
<dbReference type="InterPro" id="IPR016305">
    <property type="entry name" value="Mannose-6-P_Isomerase"/>
</dbReference>
<dbReference type="NCBIfam" id="TIGR00218">
    <property type="entry name" value="manA"/>
    <property type="match status" value="1"/>
</dbReference>
<evidence type="ECO:0000256" key="7">
    <source>
        <dbReference type="ARBA" id="ARBA00023235"/>
    </source>
</evidence>
<dbReference type="PANTHER" id="PTHR10309">
    <property type="entry name" value="MANNOSE-6-PHOSPHATE ISOMERASE"/>
    <property type="match status" value="1"/>
</dbReference>
<evidence type="ECO:0000256" key="4">
    <source>
        <dbReference type="ARBA" id="ARBA00011956"/>
    </source>
</evidence>
<keyword evidence="5" id="KW-0479">Metal-binding</keyword>
<feature type="domain" description="Phosphomannose isomerase type I catalytic" evidence="9">
    <location>
        <begin position="4"/>
        <end position="163"/>
    </location>
</feature>
<dbReference type="PRINTS" id="PR00714">
    <property type="entry name" value="MAN6PISMRASE"/>
</dbReference>
<dbReference type="EC" id="5.3.1.8" evidence="4"/>
<accession>A0ABW3YCY7</accession>
<evidence type="ECO:0000256" key="1">
    <source>
        <dbReference type="ARBA" id="ARBA00000757"/>
    </source>
</evidence>
<dbReference type="RefSeq" id="WP_377569793.1">
    <property type="nucleotide sequence ID" value="NZ_JBHTMP010000013.1"/>
</dbReference>
<proteinExistence type="inferred from homology"/>
<evidence type="ECO:0000256" key="3">
    <source>
        <dbReference type="ARBA" id="ARBA00010772"/>
    </source>
</evidence>
<feature type="compositionally biased region" description="Low complexity" evidence="8">
    <location>
        <begin position="107"/>
        <end position="131"/>
    </location>
</feature>
<keyword evidence="7 10" id="KW-0413">Isomerase</keyword>
<comment type="similarity">
    <text evidence="3">Belongs to the mannose-6-phosphate isomerase type 1 family.</text>
</comment>
<comment type="catalytic activity">
    <reaction evidence="1">
        <text>D-mannose 6-phosphate = D-fructose 6-phosphate</text>
        <dbReference type="Rhea" id="RHEA:12356"/>
        <dbReference type="ChEBI" id="CHEBI:58735"/>
        <dbReference type="ChEBI" id="CHEBI:61527"/>
        <dbReference type="EC" id="5.3.1.8"/>
    </reaction>
</comment>
<dbReference type="SUPFAM" id="SSF51182">
    <property type="entry name" value="RmlC-like cupins"/>
    <property type="match status" value="1"/>
</dbReference>
<evidence type="ECO:0000313" key="11">
    <source>
        <dbReference type="Proteomes" id="UP001597260"/>
    </source>
</evidence>
<dbReference type="InterPro" id="IPR046457">
    <property type="entry name" value="PMI_typeI_cat"/>
</dbReference>
<gene>
    <name evidence="10" type="primary">manA</name>
    <name evidence="10" type="ORF">ACFQ4H_10990</name>
</gene>
<name>A0ABW3YCY7_9ACTN</name>
<dbReference type="CDD" id="cd07011">
    <property type="entry name" value="cupin_PMI_type_I_N"/>
    <property type="match status" value="1"/>
</dbReference>
<dbReference type="InterPro" id="IPR001250">
    <property type="entry name" value="Man6P_Isoase-1"/>
</dbReference>
<dbReference type="InterPro" id="IPR011051">
    <property type="entry name" value="RmlC_Cupin_sf"/>
</dbReference>
<evidence type="ECO:0000256" key="5">
    <source>
        <dbReference type="ARBA" id="ARBA00022723"/>
    </source>
</evidence>
<organism evidence="10 11">
    <name type="scientific">Micromonospora sonneratiae</name>
    <dbReference type="NCBI Taxonomy" id="1184706"/>
    <lineage>
        <taxon>Bacteria</taxon>
        <taxon>Bacillati</taxon>
        <taxon>Actinomycetota</taxon>
        <taxon>Actinomycetes</taxon>
        <taxon>Micromonosporales</taxon>
        <taxon>Micromonosporaceae</taxon>
        <taxon>Micromonospora</taxon>
    </lineage>
</organism>
<sequence>MEPMSSRIRDYAWGSRSVLAELQGRPVPSDGPEAELWLGAHPGSPSSVEHNGQPVSLIDLLAAEPRRWLGDEVVARFGARLPFLLKVLAAERPLSLQVHPNSEQARAGYAAEQARAASTEPAEQAEQADPAGRVLPPRNYVDPYHKPEMLVALSPFEALCGFRDPKVSADVFEAFRVPTLDPVVAALRTGPEGLREAVQLLLTWPEADRAALVDAVVTADVASDFAPQAALARQLAGQYPADPGVLVALLLNHVSLAPGEAIWMPAGNLHAYLRGAGVELMATSDNVLRGGLTPKHVDVPELLRVLCFEVLDDPVVASVPVTPGVVTWPIEIDDFALHSVRLDEVTSQVRLTPTGPRVVLCVAGRIEVGDAAGTIAISQGQAAFGAADGGPLTLSGAGEAYVASVGLS</sequence>
<evidence type="ECO:0000313" key="10">
    <source>
        <dbReference type="EMBL" id="MFD1321613.1"/>
    </source>
</evidence>
<evidence type="ECO:0000256" key="8">
    <source>
        <dbReference type="SAM" id="MobiDB-lite"/>
    </source>
</evidence>
<reference evidence="11" key="1">
    <citation type="journal article" date="2019" name="Int. J. Syst. Evol. Microbiol.">
        <title>The Global Catalogue of Microorganisms (GCM) 10K type strain sequencing project: providing services to taxonomists for standard genome sequencing and annotation.</title>
        <authorList>
            <consortium name="The Broad Institute Genomics Platform"/>
            <consortium name="The Broad Institute Genome Sequencing Center for Infectious Disease"/>
            <person name="Wu L."/>
            <person name="Ma J."/>
        </authorList>
    </citation>
    <scope>NUCLEOTIDE SEQUENCE [LARGE SCALE GENOMIC DNA]</scope>
    <source>
        <strain evidence="11">JCM 31037</strain>
    </source>
</reference>